<feature type="region of interest" description="Disordered" evidence="9">
    <location>
        <begin position="271"/>
        <end position="291"/>
    </location>
</feature>
<dbReference type="STRING" id="1278073.MYSTI_05949"/>
<dbReference type="HOGENOM" id="CLU_006958_0_3_7"/>
<feature type="active site" evidence="6">
    <location>
        <position position="99"/>
    </location>
</feature>
<dbReference type="InterPro" id="IPR018117">
    <property type="entry name" value="C5_DNA_meth_AS"/>
</dbReference>
<dbReference type="NCBIfam" id="TIGR00675">
    <property type="entry name" value="dcm"/>
    <property type="match status" value="1"/>
</dbReference>
<evidence type="ECO:0000256" key="8">
    <source>
        <dbReference type="RuleBase" id="RU000417"/>
    </source>
</evidence>
<dbReference type="RefSeq" id="WP_015351477.1">
    <property type="nucleotide sequence ID" value="NC_020126.1"/>
</dbReference>
<dbReference type="Pfam" id="PF00145">
    <property type="entry name" value="DNA_methylase"/>
    <property type="match status" value="2"/>
</dbReference>
<organism evidence="10 11">
    <name type="scientific">Myxococcus stipitatus (strain DSM 14675 / JCM 12634 / Mx s8)</name>
    <dbReference type="NCBI Taxonomy" id="1278073"/>
    <lineage>
        <taxon>Bacteria</taxon>
        <taxon>Pseudomonadati</taxon>
        <taxon>Myxococcota</taxon>
        <taxon>Myxococcia</taxon>
        <taxon>Myxococcales</taxon>
        <taxon>Cystobacterineae</taxon>
        <taxon>Myxococcaceae</taxon>
        <taxon>Myxococcus</taxon>
    </lineage>
</organism>
<dbReference type="PROSITE" id="PS00094">
    <property type="entry name" value="C5_MTASE_1"/>
    <property type="match status" value="1"/>
</dbReference>
<dbReference type="Gene3D" id="3.40.50.150">
    <property type="entry name" value="Vaccinia Virus protein VP39"/>
    <property type="match status" value="1"/>
</dbReference>
<comment type="similarity">
    <text evidence="6 7">Belongs to the class I-like SAM-binding methyltransferase superfamily. C5-methyltransferase family.</text>
</comment>
<dbReference type="GO" id="GO:0003886">
    <property type="term" value="F:DNA (cytosine-5-)-methyltransferase activity"/>
    <property type="evidence" value="ECO:0007669"/>
    <property type="project" value="UniProtKB-EC"/>
</dbReference>
<dbReference type="GO" id="GO:0044027">
    <property type="term" value="P:negative regulation of gene expression via chromosomal CpG island methylation"/>
    <property type="evidence" value="ECO:0007669"/>
    <property type="project" value="TreeGrafter"/>
</dbReference>
<evidence type="ECO:0000256" key="9">
    <source>
        <dbReference type="SAM" id="MobiDB-lite"/>
    </source>
</evidence>
<keyword evidence="2 6" id="KW-0808">Transferase</keyword>
<dbReference type="Gene3D" id="3.90.120.10">
    <property type="entry name" value="DNA Methylase, subunit A, domain 2"/>
    <property type="match status" value="1"/>
</dbReference>
<evidence type="ECO:0000256" key="4">
    <source>
        <dbReference type="ARBA" id="ARBA00022747"/>
    </source>
</evidence>
<name>L7UI33_MYXSD</name>
<dbReference type="AlphaFoldDB" id="L7UI33"/>
<evidence type="ECO:0000256" key="7">
    <source>
        <dbReference type="RuleBase" id="RU000416"/>
    </source>
</evidence>
<dbReference type="EC" id="2.1.1.37" evidence="8"/>
<dbReference type="PROSITE" id="PS00095">
    <property type="entry name" value="C5_MTASE_2"/>
    <property type="match status" value="1"/>
</dbReference>
<gene>
    <name evidence="10" type="ordered locus">MYSTI_05949</name>
</gene>
<dbReference type="EMBL" id="CP004025">
    <property type="protein sequence ID" value="AGC47222.1"/>
    <property type="molecule type" value="Genomic_DNA"/>
</dbReference>
<comment type="catalytic activity">
    <reaction evidence="5 8">
        <text>a 2'-deoxycytidine in DNA + S-adenosyl-L-methionine = a 5-methyl-2'-deoxycytidine in DNA + S-adenosyl-L-homocysteine + H(+)</text>
        <dbReference type="Rhea" id="RHEA:13681"/>
        <dbReference type="Rhea" id="RHEA-COMP:11369"/>
        <dbReference type="Rhea" id="RHEA-COMP:11370"/>
        <dbReference type="ChEBI" id="CHEBI:15378"/>
        <dbReference type="ChEBI" id="CHEBI:57856"/>
        <dbReference type="ChEBI" id="CHEBI:59789"/>
        <dbReference type="ChEBI" id="CHEBI:85452"/>
        <dbReference type="ChEBI" id="CHEBI:85454"/>
        <dbReference type="EC" id="2.1.1.37"/>
    </reaction>
</comment>
<protein>
    <recommendedName>
        <fullName evidence="8">Cytosine-specific methyltransferase</fullName>
        <ecNumber evidence="8">2.1.1.37</ecNumber>
    </recommendedName>
</protein>
<sequence>MARRTAERKEPAKPPVEASPVLELPFKGERLSIAGLFAGIGGLERGLRMAGHHTRMLCEIDEPAVRVLKAHFPEVQLERDVREVKALPSIDLVVAGFPCQDLSQAGRTAGITGARSGLVGEVFRLLRDSKPQWLLLENVSFMLSIDGGSAMRFLTKSLEELGFRWAYRVVDSRAFGLPQRRQRVLLLASRTEDPRPVLLGEDAGEPKQRETSTTAYGFYWTEGLKGLGWAVDAVPTLKGGSALGIPSSPGIWLPDGCIVTPDIRDAERMQGFPDNWTAPSTDTPEKKNGPRWKLVGNAVSVPLAEWVGKRLREPGTYDPSVEIPMKGLKWPRAAWGERSKIVGCQLSEWPVAIKGPGLGRFLKYEPSPLSARATAGFLSRARKSSLHFEPGFLQAVEAHLQRMLAVEALPRDPQRRKQGTG</sequence>
<evidence type="ECO:0000256" key="6">
    <source>
        <dbReference type="PROSITE-ProRule" id="PRU01016"/>
    </source>
</evidence>
<keyword evidence="4" id="KW-0680">Restriction system</keyword>
<evidence type="ECO:0000256" key="3">
    <source>
        <dbReference type="ARBA" id="ARBA00022691"/>
    </source>
</evidence>
<dbReference type="PANTHER" id="PTHR10629:SF50">
    <property type="entry name" value="DNA (CYTOSINE-5)-METHYLTRANSFERASE CMT3"/>
    <property type="match status" value="1"/>
</dbReference>
<keyword evidence="1 6" id="KW-0489">Methyltransferase</keyword>
<proteinExistence type="inferred from homology"/>
<dbReference type="PROSITE" id="PS51679">
    <property type="entry name" value="SAM_MT_C5"/>
    <property type="match status" value="1"/>
</dbReference>
<evidence type="ECO:0000313" key="10">
    <source>
        <dbReference type="EMBL" id="AGC47222.1"/>
    </source>
</evidence>
<evidence type="ECO:0000256" key="2">
    <source>
        <dbReference type="ARBA" id="ARBA00022679"/>
    </source>
</evidence>
<dbReference type="PANTHER" id="PTHR10629">
    <property type="entry name" value="CYTOSINE-SPECIFIC METHYLTRANSFERASE"/>
    <property type="match status" value="1"/>
</dbReference>
<dbReference type="InterPro" id="IPR001525">
    <property type="entry name" value="C5_MeTfrase"/>
</dbReference>
<dbReference type="KEGG" id="msd:MYSTI_05949"/>
<evidence type="ECO:0000256" key="5">
    <source>
        <dbReference type="ARBA" id="ARBA00047422"/>
    </source>
</evidence>
<accession>L7UI33</accession>
<evidence type="ECO:0000256" key="1">
    <source>
        <dbReference type="ARBA" id="ARBA00022603"/>
    </source>
</evidence>
<dbReference type="eggNOG" id="COG0270">
    <property type="taxonomic scope" value="Bacteria"/>
</dbReference>
<dbReference type="GO" id="GO:0032259">
    <property type="term" value="P:methylation"/>
    <property type="evidence" value="ECO:0007669"/>
    <property type="project" value="UniProtKB-KW"/>
</dbReference>
<dbReference type="GO" id="GO:0009307">
    <property type="term" value="P:DNA restriction-modification system"/>
    <property type="evidence" value="ECO:0007669"/>
    <property type="project" value="UniProtKB-KW"/>
</dbReference>
<dbReference type="InterPro" id="IPR029063">
    <property type="entry name" value="SAM-dependent_MTases_sf"/>
</dbReference>
<dbReference type="GO" id="GO:0003677">
    <property type="term" value="F:DNA binding"/>
    <property type="evidence" value="ECO:0007669"/>
    <property type="project" value="TreeGrafter"/>
</dbReference>
<dbReference type="InterPro" id="IPR031303">
    <property type="entry name" value="C5_meth_CS"/>
</dbReference>
<reference evidence="10 11" key="1">
    <citation type="journal article" date="2013" name="Genome Announc.">
        <title>Complete genome sequence of Myxococcus stipitatus strain DSM 14675, a fruiting myxobacterium.</title>
        <authorList>
            <person name="Huntley S."/>
            <person name="Kneip S."/>
            <person name="Treuner-Lange A."/>
            <person name="Sogaard-Andersen L."/>
        </authorList>
    </citation>
    <scope>NUCLEOTIDE SEQUENCE [LARGE SCALE GENOMIC DNA]</scope>
    <source>
        <strain evidence="11">DSM 14675 / JCM 12634 / Mx s8</strain>
    </source>
</reference>
<dbReference type="REBASE" id="59000">
    <property type="entry name" value="M.Mst14675ORF5949P"/>
</dbReference>
<keyword evidence="3 6" id="KW-0949">S-adenosyl-L-methionine</keyword>
<dbReference type="InterPro" id="IPR050390">
    <property type="entry name" value="C5-Methyltransferase"/>
</dbReference>
<dbReference type="Proteomes" id="UP000011131">
    <property type="component" value="Chromosome"/>
</dbReference>
<dbReference type="PATRIC" id="fig|1278073.3.peg.6031"/>
<dbReference type="SUPFAM" id="SSF53335">
    <property type="entry name" value="S-adenosyl-L-methionine-dependent methyltransferases"/>
    <property type="match status" value="1"/>
</dbReference>
<evidence type="ECO:0000313" key="11">
    <source>
        <dbReference type="Proteomes" id="UP000011131"/>
    </source>
</evidence>
<keyword evidence="11" id="KW-1185">Reference proteome</keyword>
<dbReference type="PRINTS" id="PR00105">
    <property type="entry name" value="C5METTRFRASE"/>
</dbReference>
<dbReference type="OrthoDB" id="9813719at2"/>